<dbReference type="InterPro" id="IPR049248">
    <property type="entry name" value="DUF6881"/>
</dbReference>
<keyword evidence="3" id="KW-1185">Reference proteome</keyword>
<sequence>MKDLCQYGNRPEDEWEILPWIPDPRPPFKIWVKPEQIVPFFFVPHHPYAISLLLKISDGFRTEEFRRLGLTGSSEDWERLVRGVIQEFEENNSGMDLFHFDSDEDVFCVYSQYIDDLMLLSKMIRAACDDEKTMRTYLGVIEYIKLFWEDTPEGEPSVILYEVDTGNERLALRSIDIFMNGHTRNISDLYDGAIEITPVPTVEELNAHVWGEEFHACVIEKAEFEAIWENHTYEGALKESGGF</sequence>
<organism evidence="2 3">
    <name type="scientific">Enterocloster hominis</name>
    <name type="common">ex Liu et al. 2021</name>
    <dbReference type="NCBI Taxonomy" id="2763663"/>
    <lineage>
        <taxon>Bacteria</taxon>
        <taxon>Bacillati</taxon>
        <taxon>Bacillota</taxon>
        <taxon>Clostridia</taxon>
        <taxon>Lachnospirales</taxon>
        <taxon>Lachnospiraceae</taxon>
        <taxon>Enterocloster</taxon>
    </lineage>
</organism>
<evidence type="ECO:0000259" key="1">
    <source>
        <dbReference type="Pfam" id="PF21812"/>
    </source>
</evidence>
<evidence type="ECO:0000313" key="2">
    <source>
        <dbReference type="EMBL" id="MBC8599237.1"/>
    </source>
</evidence>
<evidence type="ECO:0000313" key="3">
    <source>
        <dbReference type="Proteomes" id="UP000647491"/>
    </source>
</evidence>
<dbReference type="Proteomes" id="UP000647491">
    <property type="component" value="Unassembled WGS sequence"/>
</dbReference>
<name>A0ABR7NT10_9FIRM</name>
<dbReference type="Pfam" id="PF21812">
    <property type="entry name" value="DUF6881"/>
    <property type="match status" value="1"/>
</dbReference>
<proteinExistence type="predicted"/>
<dbReference type="Pfam" id="PF15595">
    <property type="entry name" value="Imm51"/>
    <property type="match status" value="1"/>
</dbReference>
<reference evidence="2 3" key="1">
    <citation type="submission" date="2020-08" db="EMBL/GenBank/DDBJ databases">
        <title>Genome public.</title>
        <authorList>
            <person name="Liu C."/>
            <person name="Sun Q."/>
        </authorList>
    </citation>
    <scope>NUCLEOTIDE SEQUENCE [LARGE SCALE GENOMIC DNA]</scope>
    <source>
        <strain evidence="2 3">BX10</strain>
    </source>
</reference>
<protein>
    <recommendedName>
        <fullName evidence="1">DUF6881 domain-containing protein</fullName>
    </recommendedName>
</protein>
<dbReference type="EMBL" id="JACRTJ010000018">
    <property type="protein sequence ID" value="MBC8599237.1"/>
    <property type="molecule type" value="Genomic_DNA"/>
</dbReference>
<feature type="domain" description="DUF6881" evidence="1">
    <location>
        <begin position="142"/>
        <end position="231"/>
    </location>
</feature>
<dbReference type="InterPro" id="IPR028956">
    <property type="entry name" value="Imm51"/>
</dbReference>
<gene>
    <name evidence="2" type="ORF">H8708_08355</name>
</gene>
<comment type="caution">
    <text evidence="2">The sequence shown here is derived from an EMBL/GenBank/DDBJ whole genome shotgun (WGS) entry which is preliminary data.</text>
</comment>
<accession>A0ABR7NT10</accession>